<dbReference type="AlphaFoldDB" id="A0A7S0GIS3"/>
<dbReference type="EMBL" id="HBEL01039891">
    <property type="protein sequence ID" value="CAD8422407.1"/>
    <property type="molecule type" value="Transcribed_RNA"/>
</dbReference>
<sequence length="117" mass="13621">MSNIFDHLKRTYPPSLESQELSRKRFSRNLFAHENHVRNSCLRYAFLPTPPPKKNAPADVSLLSRVWLPCFIRVYITLYRQDFSGIKTDNLGSNEKGPPCVSFVCTQKYYLLANEYC</sequence>
<gene>
    <name evidence="1" type="ORF">PINE0816_LOCUS18563</name>
</gene>
<reference evidence="1" key="1">
    <citation type="submission" date="2021-01" db="EMBL/GenBank/DDBJ databases">
        <authorList>
            <person name="Corre E."/>
            <person name="Pelletier E."/>
            <person name="Niang G."/>
            <person name="Scheremetjew M."/>
            <person name="Finn R."/>
            <person name="Kale V."/>
            <person name="Holt S."/>
            <person name="Cochrane G."/>
            <person name="Meng A."/>
            <person name="Brown T."/>
            <person name="Cohen L."/>
        </authorList>
    </citation>
    <scope>NUCLEOTIDE SEQUENCE</scope>
    <source>
        <strain evidence="1">CCAP1064/1</strain>
    </source>
</reference>
<proteinExistence type="predicted"/>
<organism evidence="1">
    <name type="scientific">Proboscia inermis</name>
    <dbReference type="NCBI Taxonomy" id="420281"/>
    <lineage>
        <taxon>Eukaryota</taxon>
        <taxon>Sar</taxon>
        <taxon>Stramenopiles</taxon>
        <taxon>Ochrophyta</taxon>
        <taxon>Bacillariophyta</taxon>
        <taxon>Coscinodiscophyceae</taxon>
        <taxon>Rhizosoleniophycidae</taxon>
        <taxon>Rhizosoleniales</taxon>
        <taxon>Rhizosoleniaceae</taxon>
        <taxon>Proboscia</taxon>
    </lineage>
</organism>
<accession>A0A7S0GIS3</accession>
<name>A0A7S0GIS3_9STRA</name>
<evidence type="ECO:0000313" key="1">
    <source>
        <dbReference type="EMBL" id="CAD8422407.1"/>
    </source>
</evidence>
<protein>
    <submittedName>
        <fullName evidence="1">Uncharacterized protein</fullName>
    </submittedName>
</protein>